<evidence type="ECO:0000256" key="12">
    <source>
        <dbReference type="SAM" id="Phobius"/>
    </source>
</evidence>
<evidence type="ECO:0000256" key="2">
    <source>
        <dbReference type="ARBA" id="ARBA00008749"/>
    </source>
</evidence>
<evidence type="ECO:0000256" key="6">
    <source>
        <dbReference type="ARBA" id="ARBA00022989"/>
    </source>
</evidence>
<dbReference type="PANTHER" id="PTHR11351:SF31">
    <property type="entry name" value="DESATURASE 1, ISOFORM A-RELATED"/>
    <property type="match status" value="1"/>
</dbReference>
<dbReference type="Proteomes" id="UP000787472">
    <property type="component" value="Unassembled WGS sequence"/>
</dbReference>
<keyword evidence="11" id="KW-0175">Coiled coil</keyword>
<evidence type="ECO:0000256" key="4">
    <source>
        <dbReference type="ARBA" id="ARBA00022692"/>
    </source>
</evidence>
<evidence type="ECO:0000256" key="1">
    <source>
        <dbReference type="ARBA" id="ARBA00004141"/>
    </source>
</evidence>
<organism evidence="13 14">
    <name type="scientific">Pseudomaricurvus hydrocarbonicus</name>
    <dbReference type="NCBI Taxonomy" id="1470433"/>
    <lineage>
        <taxon>Bacteria</taxon>
        <taxon>Pseudomonadati</taxon>
        <taxon>Pseudomonadota</taxon>
        <taxon>Gammaproteobacteria</taxon>
        <taxon>Cellvibrionales</taxon>
        <taxon>Cellvibrionaceae</taxon>
        <taxon>Pseudomaricurvus</taxon>
    </lineage>
</organism>
<proteinExistence type="inferred from homology"/>
<comment type="caution">
    <text evidence="13">The sequence shown here is derived from an EMBL/GenBank/DDBJ whole genome shotgun (WGS) entry which is preliminary data.</text>
</comment>
<evidence type="ECO:0000256" key="11">
    <source>
        <dbReference type="SAM" id="Coils"/>
    </source>
</evidence>
<comment type="subcellular location">
    <subcellularLocation>
        <location evidence="1">Membrane</location>
        <topology evidence="1">Multi-pass membrane protein</topology>
    </subcellularLocation>
</comment>
<feature type="transmembrane region" description="Helical" evidence="12">
    <location>
        <begin position="207"/>
        <end position="224"/>
    </location>
</feature>
<evidence type="ECO:0000313" key="14">
    <source>
        <dbReference type="Proteomes" id="UP000787472"/>
    </source>
</evidence>
<protein>
    <recommendedName>
        <fullName evidence="15">Acyl-CoA desaturase</fullName>
    </recommendedName>
</protein>
<feature type="transmembrane region" description="Helical" evidence="12">
    <location>
        <begin position="183"/>
        <end position="201"/>
    </location>
</feature>
<evidence type="ECO:0000256" key="5">
    <source>
        <dbReference type="ARBA" id="ARBA00022832"/>
    </source>
</evidence>
<dbReference type="AlphaFoldDB" id="A0A9E5JQY4"/>
<evidence type="ECO:0000256" key="10">
    <source>
        <dbReference type="ARBA" id="ARBA00023160"/>
    </source>
</evidence>
<evidence type="ECO:0000256" key="8">
    <source>
        <dbReference type="ARBA" id="ARBA00023098"/>
    </source>
</evidence>
<name>A0A9E5JQY4_9GAMM</name>
<accession>A0A9E5JQY4</accession>
<feature type="transmembrane region" description="Helical" evidence="12">
    <location>
        <begin position="89"/>
        <end position="107"/>
    </location>
</feature>
<dbReference type="GO" id="GO:0016020">
    <property type="term" value="C:membrane"/>
    <property type="evidence" value="ECO:0007669"/>
    <property type="project" value="UniProtKB-SubCell"/>
</dbReference>
<dbReference type="EMBL" id="JAAONZ010000003">
    <property type="protein sequence ID" value="NHO64874.1"/>
    <property type="molecule type" value="Genomic_DNA"/>
</dbReference>
<evidence type="ECO:0000256" key="9">
    <source>
        <dbReference type="ARBA" id="ARBA00023136"/>
    </source>
</evidence>
<feature type="transmembrane region" description="Helical" evidence="12">
    <location>
        <begin position="58"/>
        <end position="77"/>
    </location>
</feature>
<evidence type="ECO:0000313" key="13">
    <source>
        <dbReference type="EMBL" id="NHO64874.1"/>
    </source>
</evidence>
<keyword evidence="3" id="KW-0444">Lipid biosynthesis</keyword>
<keyword evidence="10" id="KW-0275">Fatty acid biosynthesis</keyword>
<dbReference type="PANTHER" id="PTHR11351">
    <property type="entry name" value="ACYL-COA DESATURASE"/>
    <property type="match status" value="1"/>
</dbReference>
<keyword evidence="8" id="KW-0443">Lipid metabolism</keyword>
<dbReference type="GO" id="GO:0004768">
    <property type="term" value="F:stearoyl-CoA 9-desaturase activity"/>
    <property type="evidence" value="ECO:0007669"/>
    <property type="project" value="TreeGrafter"/>
</dbReference>
<sequence length="413" mass="47600">MTNHRNNPAPLFNRIRDVFKHGFTIDWVTASFISITHVICLIATPIAYVYAPEGFWKIMLAWTLIHAFVGCISTTVYSHRLVSHGAAKYVSWPVHIVFGFIGQVMAIQGSVRRWAAMHVIHHGVDRSGHHQLDPYSATWFNSGWRNFLWSHVLTYFFHHPNTVAQEKAFQAKNATPLVWQDKLYLPLLVVLNFLLPLILGYVLTDSVVGALCLMVASIGGFILAQHNTWTVNSVTHMCGFTKGAFSSAKNNYVWMGPMGEGNHHADHHDFARDYRNGFGWSGWLLDPTRYVILMLRGLGLVKGLQRATKRQEAEIIARRELYNAQVRTQPTRWETWEAKLEARKAEWLEATHQWEAFKAQRMTLKRMSLPKFELQQKLDALKLEMEVARRAMRARKQAFFDAIYEMRVMQYAS</sequence>
<dbReference type="GO" id="GO:0005506">
    <property type="term" value="F:iron ion binding"/>
    <property type="evidence" value="ECO:0007669"/>
    <property type="project" value="TreeGrafter"/>
</dbReference>
<dbReference type="InterPro" id="IPR015876">
    <property type="entry name" value="Acyl-CoA_DS"/>
</dbReference>
<keyword evidence="4 12" id="KW-0812">Transmembrane</keyword>
<dbReference type="RefSeq" id="WP_167182566.1">
    <property type="nucleotide sequence ID" value="NZ_JAAONZ010000003.1"/>
</dbReference>
<keyword evidence="5" id="KW-0276">Fatty acid metabolism</keyword>
<dbReference type="PRINTS" id="PR00075">
    <property type="entry name" value="FACDDSATRASE"/>
</dbReference>
<keyword evidence="7" id="KW-0560">Oxidoreductase</keyword>
<evidence type="ECO:0000256" key="7">
    <source>
        <dbReference type="ARBA" id="ARBA00023002"/>
    </source>
</evidence>
<feature type="transmembrane region" description="Helical" evidence="12">
    <location>
        <begin position="27"/>
        <end position="51"/>
    </location>
</feature>
<keyword evidence="14" id="KW-1185">Reference proteome</keyword>
<feature type="coiled-coil region" evidence="11">
    <location>
        <begin position="371"/>
        <end position="398"/>
    </location>
</feature>
<keyword evidence="9 12" id="KW-0472">Membrane</keyword>
<comment type="similarity">
    <text evidence="2">Belongs to the fatty acid desaturase type 2 family.</text>
</comment>
<gene>
    <name evidence="13" type="ORF">G8770_04890</name>
</gene>
<keyword evidence="6 12" id="KW-1133">Transmembrane helix</keyword>
<dbReference type="GO" id="GO:0006636">
    <property type="term" value="P:unsaturated fatty acid biosynthetic process"/>
    <property type="evidence" value="ECO:0007669"/>
    <property type="project" value="TreeGrafter"/>
</dbReference>
<evidence type="ECO:0008006" key="15">
    <source>
        <dbReference type="Google" id="ProtNLM"/>
    </source>
</evidence>
<reference evidence="13" key="1">
    <citation type="submission" date="2020-03" db="EMBL/GenBank/DDBJ databases">
        <authorList>
            <person name="Guo F."/>
        </authorList>
    </citation>
    <scope>NUCLEOTIDE SEQUENCE</scope>
    <source>
        <strain evidence="13">JCM 30134</strain>
    </source>
</reference>
<evidence type="ECO:0000256" key="3">
    <source>
        <dbReference type="ARBA" id="ARBA00022516"/>
    </source>
</evidence>